<reference evidence="1" key="1">
    <citation type="submission" date="2021-05" db="EMBL/GenBank/DDBJ databases">
        <authorList>
            <person name="Pan Q."/>
            <person name="Jouanno E."/>
            <person name="Zahm M."/>
            <person name="Klopp C."/>
            <person name="Cabau C."/>
            <person name="Louis A."/>
            <person name="Berthelot C."/>
            <person name="Parey E."/>
            <person name="Roest Crollius H."/>
            <person name="Montfort J."/>
            <person name="Robinson-Rechavi M."/>
            <person name="Bouchez O."/>
            <person name="Lampietro C."/>
            <person name="Lopez Roques C."/>
            <person name="Donnadieu C."/>
            <person name="Postlethwait J."/>
            <person name="Bobe J."/>
            <person name="Dillon D."/>
            <person name="Chandos A."/>
            <person name="von Hippel F."/>
            <person name="Guiguen Y."/>
        </authorList>
    </citation>
    <scope>NUCLEOTIDE SEQUENCE</scope>
    <source>
        <strain evidence="1">YG-Jan2019</strain>
    </source>
</reference>
<gene>
    <name evidence="1" type="ORF">DPEC_G00338910</name>
</gene>
<dbReference type="EMBL" id="CM055761">
    <property type="protein sequence ID" value="KAJ7986340.1"/>
    <property type="molecule type" value="Genomic_DNA"/>
</dbReference>
<comment type="caution">
    <text evidence="1">The sequence shown here is derived from an EMBL/GenBank/DDBJ whole genome shotgun (WGS) entry which is preliminary data.</text>
</comment>
<dbReference type="Proteomes" id="UP001157502">
    <property type="component" value="Chromosome 34"/>
</dbReference>
<protein>
    <submittedName>
        <fullName evidence="1">Uncharacterized protein</fullName>
    </submittedName>
</protein>
<name>A0ACC2F532_DALPE</name>
<evidence type="ECO:0000313" key="2">
    <source>
        <dbReference type="Proteomes" id="UP001157502"/>
    </source>
</evidence>
<accession>A0ACC2F532</accession>
<keyword evidence="2" id="KW-1185">Reference proteome</keyword>
<organism evidence="1 2">
    <name type="scientific">Dallia pectoralis</name>
    <name type="common">Alaska blackfish</name>
    <dbReference type="NCBI Taxonomy" id="75939"/>
    <lineage>
        <taxon>Eukaryota</taxon>
        <taxon>Metazoa</taxon>
        <taxon>Chordata</taxon>
        <taxon>Craniata</taxon>
        <taxon>Vertebrata</taxon>
        <taxon>Euteleostomi</taxon>
        <taxon>Actinopterygii</taxon>
        <taxon>Neopterygii</taxon>
        <taxon>Teleostei</taxon>
        <taxon>Protacanthopterygii</taxon>
        <taxon>Esociformes</taxon>
        <taxon>Umbridae</taxon>
        <taxon>Dallia</taxon>
    </lineage>
</organism>
<sequence length="93" mass="10042">MEERGGERSSPSRRILPAVSFQHDDKSPVSKDRYHRGKAHQSLTSLRQVGGGLTPCCVGGIWGPHVITHLGEEGGGEGPQGAGGRVKRERTWD</sequence>
<evidence type="ECO:0000313" key="1">
    <source>
        <dbReference type="EMBL" id="KAJ7986340.1"/>
    </source>
</evidence>
<proteinExistence type="predicted"/>